<dbReference type="NCBIfam" id="TIGR00536">
    <property type="entry name" value="hemK_fam"/>
    <property type="match status" value="1"/>
</dbReference>
<evidence type="ECO:0000256" key="5">
    <source>
        <dbReference type="HAMAP-Rule" id="MF_02126"/>
    </source>
</evidence>
<comment type="similarity">
    <text evidence="5">Belongs to the protein N5-glutamine methyltransferase family. PrmC subfamily.</text>
</comment>
<evidence type="ECO:0000313" key="9">
    <source>
        <dbReference type="Proteomes" id="UP000512167"/>
    </source>
</evidence>
<dbReference type="InterPro" id="IPR002052">
    <property type="entry name" value="DNA_methylase_N6_adenine_CS"/>
</dbReference>
<dbReference type="Gene3D" id="3.40.50.150">
    <property type="entry name" value="Vaccinia Virus protein VP39"/>
    <property type="match status" value="1"/>
</dbReference>
<evidence type="ECO:0000256" key="3">
    <source>
        <dbReference type="ARBA" id="ARBA00022691"/>
    </source>
</evidence>
<keyword evidence="9" id="KW-1185">Reference proteome</keyword>
<dbReference type="InterPro" id="IPR004556">
    <property type="entry name" value="HemK-like"/>
</dbReference>
<gene>
    <name evidence="5 8" type="primary">prmC</name>
    <name evidence="8" type="ORF">HF295_05140</name>
</gene>
<evidence type="ECO:0000259" key="6">
    <source>
        <dbReference type="Pfam" id="PF05175"/>
    </source>
</evidence>
<dbReference type="PROSITE" id="PS00092">
    <property type="entry name" value="N6_MTASE"/>
    <property type="match status" value="1"/>
</dbReference>
<dbReference type="InterPro" id="IPR050320">
    <property type="entry name" value="N5-glutamine_MTase"/>
</dbReference>
<proteinExistence type="inferred from homology"/>
<dbReference type="InterPro" id="IPR007848">
    <property type="entry name" value="Small_mtfrase_dom"/>
</dbReference>
<evidence type="ECO:0000256" key="2">
    <source>
        <dbReference type="ARBA" id="ARBA00022679"/>
    </source>
</evidence>
<organism evidence="8 9">
    <name type="scientific">Hujiaoplasma nucleasis</name>
    <dbReference type="NCBI Taxonomy" id="2725268"/>
    <lineage>
        <taxon>Bacteria</taxon>
        <taxon>Bacillati</taxon>
        <taxon>Mycoplasmatota</taxon>
        <taxon>Mollicutes</taxon>
        <taxon>Candidatus Izemoplasmatales</taxon>
        <taxon>Hujiaoplasmataceae</taxon>
        <taxon>Hujiaoplasma</taxon>
    </lineage>
</organism>
<feature type="binding site" evidence="5">
    <location>
        <position position="188"/>
    </location>
    <ligand>
        <name>S-adenosyl-L-methionine</name>
        <dbReference type="ChEBI" id="CHEBI:59789"/>
    </ligand>
</feature>
<dbReference type="Proteomes" id="UP000512167">
    <property type="component" value="Chromosome"/>
</dbReference>
<feature type="domain" description="Methyltransferase small" evidence="6">
    <location>
        <begin position="115"/>
        <end position="192"/>
    </location>
</feature>
<protein>
    <recommendedName>
        <fullName evidence="5">Release factor glutamine methyltransferase</fullName>
        <shortName evidence="5">RF MTase</shortName>
        <ecNumber evidence="5">2.1.1.297</ecNumber>
    </recommendedName>
    <alternativeName>
        <fullName evidence="5">N5-glutamine methyltransferase PrmC</fullName>
    </alternativeName>
    <alternativeName>
        <fullName evidence="5">Protein-(glutamine-N5) MTase PrmC</fullName>
    </alternativeName>
    <alternativeName>
        <fullName evidence="5">Protein-glutamine N-methyltransferase PrmC</fullName>
    </alternativeName>
</protein>
<dbReference type="InterPro" id="IPR029063">
    <property type="entry name" value="SAM-dependent_MTases_sf"/>
</dbReference>
<dbReference type="SUPFAM" id="SSF53335">
    <property type="entry name" value="S-adenosyl-L-methionine-dependent methyltransferases"/>
    <property type="match status" value="1"/>
</dbReference>
<keyword evidence="2 5" id="KW-0808">Transferase</keyword>
<dbReference type="PANTHER" id="PTHR18895:SF74">
    <property type="entry name" value="MTRF1L RELEASE FACTOR GLUTAMINE METHYLTRANSFERASE"/>
    <property type="match status" value="1"/>
</dbReference>
<dbReference type="NCBIfam" id="TIGR03534">
    <property type="entry name" value="RF_mod_PrmC"/>
    <property type="match status" value="1"/>
</dbReference>
<dbReference type="GO" id="GO:0032259">
    <property type="term" value="P:methylation"/>
    <property type="evidence" value="ECO:0007669"/>
    <property type="project" value="UniProtKB-KW"/>
</dbReference>
<keyword evidence="1 5" id="KW-0489">Methyltransferase</keyword>
<evidence type="ECO:0000313" key="8">
    <source>
        <dbReference type="EMBL" id="QLY40276.1"/>
    </source>
</evidence>
<comment type="catalytic activity">
    <reaction evidence="4 5">
        <text>L-glutaminyl-[peptide chain release factor] + S-adenosyl-L-methionine = N(5)-methyl-L-glutaminyl-[peptide chain release factor] + S-adenosyl-L-homocysteine + H(+)</text>
        <dbReference type="Rhea" id="RHEA:42896"/>
        <dbReference type="Rhea" id="RHEA-COMP:10271"/>
        <dbReference type="Rhea" id="RHEA-COMP:10272"/>
        <dbReference type="ChEBI" id="CHEBI:15378"/>
        <dbReference type="ChEBI" id="CHEBI:30011"/>
        <dbReference type="ChEBI" id="CHEBI:57856"/>
        <dbReference type="ChEBI" id="CHEBI:59789"/>
        <dbReference type="ChEBI" id="CHEBI:61891"/>
        <dbReference type="EC" id="2.1.1.297"/>
    </reaction>
</comment>
<accession>A0A7L6N1Z1</accession>
<evidence type="ECO:0000259" key="7">
    <source>
        <dbReference type="Pfam" id="PF17827"/>
    </source>
</evidence>
<dbReference type="AlphaFoldDB" id="A0A7L6N1Z1"/>
<dbReference type="Gene3D" id="1.10.8.10">
    <property type="entry name" value="DNA helicase RuvA subunit, C-terminal domain"/>
    <property type="match status" value="1"/>
</dbReference>
<sequence length="289" mass="33206">MATYKQVLQDAKKQTRKVNKETSATELLMLHFSKLEPTDLYLKYDEPMPQESQDEFYKALSLYLDHNKPVQQIIGYVYFYGYKFKVTDQALIPRFETEELVANVLMLYDEYFSNRQVSLVDIGTGSGCLAISLAKEEAHFKVSATDISHEALALAKENADLLNADIDFYQGDMIDPVKNQKFDILVSNPPYIPTIEQVDPLILDNEPHLALFGGEDGLKFYKQIINDSKTILKDKAMMAFEHAYDKAEEINKLVKETYPQAEVFTLKDMQGLDRMTFVLINLKKKENQI</sequence>
<evidence type="ECO:0000256" key="4">
    <source>
        <dbReference type="ARBA" id="ARBA00048391"/>
    </source>
</evidence>
<dbReference type="RefSeq" id="WP_312031103.1">
    <property type="nucleotide sequence ID" value="NZ_CP051151.1"/>
</dbReference>
<comment type="caution">
    <text evidence="5">Lacks conserved residue(s) required for the propagation of feature annotation.</text>
</comment>
<evidence type="ECO:0000256" key="1">
    <source>
        <dbReference type="ARBA" id="ARBA00022603"/>
    </source>
</evidence>
<name>A0A7L6N1Z1_9MOLU</name>
<dbReference type="GO" id="GO:0003676">
    <property type="term" value="F:nucleic acid binding"/>
    <property type="evidence" value="ECO:0007669"/>
    <property type="project" value="InterPro"/>
</dbReference>
<dbReference type="InterPro" id="IPR019874">
    <property type="entry name" value="RF_methyltr_PrmC"/>
</dbReference>
<keyword evidence="3 5" id="KW-0949">S-adenosyl-L-methionine</keyword>
<dbReference type="GO" id="GO:0102559">
    <property type="term" value="F:peptide chain release factor N(5)-glutamine methyltransferase activity"/>
    <property type="evidence" value="ECO:0007669"/>
    <property type="project" value="UniProtKB-EC"/>
</dbReference>
<dbReference type="Pfam" id="PF05175">
    <property type="entry name" value="MTS"/>
    <property type="match status" value="1"/>
</dbReference>
<dbReference type="PANTHER" id="PTHR18895">
    <property type="entry name" value="HEMK METHYLTRANSFERASE"/>
    <property type="match status" value="1"/>
</dbReference>
<dbReference type="KEGG" id="tbk:HF295_05140"/>
<dbReference type="EMBL" id="CP051151">
    <property type="protein sequence ID" value="QLY40276.1"/>
    <property type="molecule type" value="Genomic_DNA"/>
</dbReference>
<feature type="domain" description="Release factor glutamine methyltransferase N-terminal" evidence="7">
    <location>
        <begin position="6"/>
        <end position="75"/>
    </location>
</feature>
<comment type="function">
    <text evidence="5">Methylates the class 1 translation termination release factors RF1/PrfA and RF2/PrfB on the glutamine residue of the universally conserved GGQ motif.</text>
</comment>
<dbReference type="HAMAP" id="MF_02126">
    <property type="entry name" value="RF_methyltr_PrmC"/>
    <property type="match status" value="1"/>
</dbReference>
<feature type="binding site" evidence="5">
    <location>
        <begin position="123"/>
        <end position="127"/>
    </location>
    <ligand>
        <name>S-adenosyl-L-methionine</name>
        <dbReference type="ChEBI" id="CHEBI:59789"/>
    </ligand>
</feature>
<dbReference type="Pfam" id="PF17827">
    <property type="entry name" value="PrmC_N"/>
    <property type="match status" value="1"/>
</dbReference>
<reference evidence="8 9" key="1">
    <citation type="submission" date="2020-04" db="EMBL/GenBank/DDBJ databases">
        <authorList>
            <person name="Zheng R.K."/>
            <person name="Sun C.M."/>
        </authorList>
    </citation>
    <scope>NUCLEOTIDE SEQUENCE [LARGE SCALE GENOMIC DNA]</scope>
    <source>
        <strain evidence="9">zrk29</strain>
    </source>
</reference>
<dbReference type="EC" id="2.1.1.297" evidence="5"/>
<feature type="binding site" evidence="5">
    <location>
        <begin position="188"/>
        <end position="191"/>
    </location>
    <ligand>
        <name>substrate</name>
    </ligand>
</feature>
<dbReference type="InterPro" id="IPR040758">
    <property type="entry name" value="PrmC_N"/>
</dbReference>
<feature type="binding site" evidence="5">
    <location>
        <position position="146"/>
    </location>
    <ligand>
        <name>S-adenosyl-L-methionine</name>
        <dbReference type="ChEBI" id="CHEBI:59789"/>
    </ligand>
</feature>
<dbReference type="CDD" id="cd02440">
    <property type="entry name" value="AdoMet_MTases"/>
    <property type="match status" value="1"/>
</dbReference>